<dbReference type="Proteomes" id="UP000324974">
    <property type="component" value="Chromosome"/>
</dbReference>
<sequence>MRYLLTDGHWAILEPLVAQAKQFTGGQPPRLPDRLFFEAILYWARTGVPWRDLPGEFGAWDAVYNRFGRWVRSGSLRRLFELLTANPDLGDVRRILIDSTVVRAHQHAAGARRKKKRSGRHEVLAVRVLAAAGVSGRVTSVISKPWGTA</sequence>
<dbReference type="Pfam" id="PF13340">
    <property type="entry name" value="DUF4096"/>
    <property type="match status" value="1"/>
</dbReference>
<evidence type="ECO:0000313" key="2">
    <source>
        <dbReference type="EMBL" id="QEL16840.1"/>
    </source>
</evidence>
<protein>
    <submittedName>
        <fullName evidence="2">IS5/IS1182 family transposase</fullName>
    </submittedName>
</protein>
<dbReference type="PANTHER" id="PTHR46637">
    <property type="entry name" value="TIS1421-TRANSPOSASE PROTEIN A"/>
    <property type="match status" value="1"/>
</dbReference>
<dbReference type="OrthoDB" id="212263at2"/>
<dbReference type="EMBL" id="CP042425">
    <property type="protein sequence ID" value="QEL16840.1"/>
    <property type="molecule type" value="Genomic_DNA"/>
</dbReference>
<organism evidence="2 3">
    <name type="scientific">Limnoglobus roseus</name>
    <dbReference type="NCBI Taxonomy" id="2598579"/>
    <lineage>
        <taxon>Bacteria</taxon>
        <taxon>Pseudomonadati</taxon>
        <taxon>Planctomycetota</taxon>
        <taxon>Planctomycetia</taxon>
        <taxon>Gemmatales</taxon>
        <taxon>Gemmataceae</taxon>
        <taxon>Limnoglobus</taxon>
    </lineage>
</organism>
<dbReference type="KEGG" id="lrs:PX52LOC_03813"/>
<reference evidence="3" key="1">
    <citation type="submission" date="2019-08" db="EMBL/GenBank/DDBJ databases">
        <title>Limnoglobus roseus gen. nov., sp. nov., a novel freshwater planctomycete with a giant genome from the family Gemmataceae.</title>
        <authorList>
            <person name="Kulichevskaya I.S."/>
            <person name="Naumoff D.G."/>
            <person name="Miroshnikov K."/>
            <person name="Ivanova A."/>
            <person name="Philippov D.A."/>
            <person name="Hakobyan A."/>
            <person name="Rijpstra I.C."/>
            <person name="Sinninghe Damste J.S."/>
            <person name="Liesack W."/>
            <person name="Dedysh S.N."/>
        </authorList>
    </citation>
    <scope>NUCLEOTIDE SEQUENCE [LARGE SCALE GENOMIC DNA]</scope>
    <source>
        <strain evidence="3">PX52</strain>
    </source>
</reference>
<dbReference type="InterPro" id="IPR025161">
    <property type="entry name" value="IS402-like_dom"/>
</dbReference>
<dbReference type="NCBIfam" id="NF033580">
    <property type="entry name" value="transpos_IS5_3"/>
    <property type="match status" value="1"/>
</dbReference>
<evidence type="ECO:0000313" key="3">
    <source>
        <dbReference type="Proteomes" id="UP000324974"/>
    </source>
</evidence>
<evidence type="ECO:0000259" key="1">
    <source>
        <dbReference type="Pfam" id="PF13340"/>
    </source>
</evidence>
<dbReference type="AlphaFoldDB" id="A0A5C1ADQ5"/>
<gene>
    <name evidence="2" type="ORF">PX52LOC_03813</name>
</gene>
<dbReference type="InterPro" id="IPR052909">
    <property type="entry name" value="Transposase_6_like"/>
</dbReference>
<feature type="domain" description="Insertion element IS402-like" evidence="1">
    <location>
        <begin position="5"/>
        <end position="80"/>
    </location>
</feature>
<proteinExistence type="predicted"/>
<keyword evidence="3" id="KW-1185">Reference proteome</keyword>
<dbReference type="RefSeq" id="WP_149111517.1">
    <property type="nucleotide sequence ID" value="NZ_CP042425.1"/>
</dbReference>
<dbReference type="PANTHER" id="PTHR46637:SF1">
    <property type="entry name" value="BLL5188 PROTEIN"/>
    <property type="match status" value="1"/>
</dbReference>
<name>A0A5C1ADQ5_9BACT</name>
<accession>A0A5C1ADQ5</accession>